<gene>
    <name evidence="1" type="ORF">K466DRAFT_299230</name>
</gene>
<dbReference type="EMBL" id="ML211480">
    <property type="protein sequence ID" value="TFK82486.1"/>
    <property type="molecule type" value="Genomic_DNA"/>
</dbReference>
<dbReference type="Proteomes" id="UP000308197">
    <property type="component" value="Unassembled WGS sequence"/>
</dbReference>
<proteinExistence type="predicted"/>
<sequence length="146" mass="15207">MQAAFTSRSSSSTTFHVLADNSTVVALIATINSNCTSLLNANSSKIPVAFTGTAKDPLAEQAVQYYRASSVVLTLDGYNNTAALGEDANAKPVPLPTGIDTALLNCLNSTIGQSVPLFDAAFSISAPGIVSLMAVPYAIWCLMDLF</sequence>
<protein>
    <submittedName>
        <fullName evidence="1">Uncharacterized protein</fullName>
    </submittedName>
</protein>
<dbReference type="STRING" id="1314778.A0A5C3NYG4"/>
<dbReference type="InParanoid" id="A0A5C3NYG4"/>
<evidence type="ECO:0000313" key="2">
    <source>
        <dbReference type="Proteomes" id="UP000308197"/>
    </source>
</evidence>
<keyword evidence="2" id="KW-1185">Reference proteome</keyword>
<accession>A0A5C3NYG4</accession>
<evidence type="ECO:0000313" key="1">
    <source>
        <dbReference type="EMBL" id="TFK82486.1"/>
    </source>
</evidence>
<name>A0A5C3NYG4_9APHY</name>
<organism evidence="1 2">
    <name type="scientific">Polyporus arcularius HHB13444</name>
    <dbReference type="NCBI Taxonomy" id="1314778"/>
    <lineage>
        <taxon>Eukaryota</taxon>
        <taxon>Fungi</taxon>
        <taxon>Dikarya</taxon>
        <taxon>Basidiomycota</taxon>
        <taxon>Agaricomycotina</taxon>
        <taxon>Agaricomycetes</taxon>
        <taxon>Polyporales</taxon>
        <taxon>Polyporaceae</taxon>
        <taxon>Polyporus</taxon>
    </lineage>
</organism>
<reference evidence="1 2" key="1">
    <citation type="journal article" date="2019" name="Nat. Ecol. Evol.">
        <title>Megaphylogeny resolves global patterns of mushroom evolution.</title>
        <authorList>
            <person name="Varga T."/>
            <person name="Krizsan K."/>
            <person name="Foldi C."/>
            <person name="Dima B."/>
            <person name="Sanchez-Garcia M."/>
            <person name="Sanchez-Ramirez S."/>
            <person name="Szollosi G.J."/>
            <person name="Szarkandi J.G."/>
            <person name="Papp V."/>
            <person name="Albert L."/>
            <person name="Andreopoulos W."/>
            <person name="Angelini C."/>
            <person name="Antonin V."/>
            <person name="Barry K.W."/>
            <person name="Bougher N.L."/>
            <person name="Buchanan P."/>
            <person name="Buyck B."/>
            <person name="Bense V."/>
            <person name="Catcheside P."/>
            <person name="Chovatia M."/>
            <person name="Cooper J."/>
            <person name="Damon W."/>
            <person name="Desjardin D."/>
            <person name="Finy P."/>
            <person name="Geml J."/>
            <person name="Haridas S."/>
            <person name="Hughes K."/>
            <person name="Justo A."/>
            <person name="Karasinski D."/>
            <person name="Kautmanova I."/>
            <person name="Kiss B."/>
            <person name="Kocsube S."/>
            <person name="Kotiranta H."/>
            <person name="LaButti K.M."/>
            <person name="Lechner B.E."/>
            <person name="Liimatainen K."/>
            <person name="Lipzen A."/>
            <person name="Lukacs Z."/>
            <person name="Mihaltcheva S."/>
            <person name="Morgado L.N."/>
            <person name="Niskanen T."/>
            <person name="Noordeloos M.E."/>
            <person name="Ohm R.A."/>
            <person name="Ortiz-Santana B."/>
            <person name="Ovrebo C."/>
            <person name="Racz N."/>
            <person name="Riley R."/>
            <person name="Savchenko A."/>
            <person name="Shiryaev A."/>
            <person name="Soop K."/>
            <person name="Spirin V."/>
            <person name="Szebenyi C."/>
            <person name="Tomsovsky M."/>
            <person name="Tulloss R.E."/>
            <person name="Uehling J."/>
            <person name="Grigoriev I.V."/>
            <person name="Vagvolgyi C."/>
            <person name="Papp T."/>
            <person name="Martin F.M."/>
            <person name="Miettinen O."/>
            <person name="Hibbett D.S."/>
            <person name="Nagy L.G."/>
        </authorList>
    </citation>
    <scope>NUCLEOTIDE SEQUENCE [LARGE SCALE GENOMIC DNA]</scope>
    <source>
        <strain evidence="1 2">HHB13444</strain>
    </source>
</reference>
<dbReference type="AlphaFoldDB" id="A0A5C3NYG4"/>